<dbReference type="InterPro" id="IPR014044">
    <property type="entry name" value="CAP_dom"/>
</dbReference>
<comment type="caution">
    <text evidence="3">The sequence shown here is derived from an EMBL/GenBank/DDBJ whole genome shotgun (WGS) entry which is preliminary data.</text>
</comment>
<protein>
    <recommendedName>
        <fullName evidence="2">SCP domain-containing protein</fullName>
    </recommendedName>
</protein>
<gene>
    <name evidence="3" type="ORF">NP233_g7565</name>
</gene>
<reference evidence="3" key="1">
    <citation type="submission" date="2022-07" db="EMBL/GenBank/DDBJ databases">
        <title>Genome Sequence of Leucocoprinus birnbaumii.</title>
        <authorList>
            <person name="Buettner E."/>
        </authorList>
    </citation>
    <scope>NUCLEOTIDE SEQUENCE</scope>
    <source>
        <strain evidence="3">VT141</strain>
    </source>
</reference>
<feature type="domain" description="SCP" evidence="2">
    <location>
        <begin position="24"/>
        <end position="163"/>
    </location>
</feature>
<evidence type="ECO:0000256" key="1">
    <source>
        <dbReference type="SAM" id="SignalP"/>
    </source>
</evidence>
<organism evidence="3 4">
    <name type="scientific">Leucocoprinus birnbaumii</name>
    <dbReference type="NCBI Taxonomy" id="56174"/>
    <lineage>
        <taxon>Eukaryota</taxon>
        <taxon>Fungi</taxon>
        <taxon>Dikarya</taxon>
        <taxon>Basidiomycota</taxon>
        <taxon>Agaricomycotina</taxon>
        <taxon>Agaricomycetes</taxon>
        <taxon>Agaricomycetidae</taxon>
        <taxon>Agaricales</taxon>
        <taxon>Agaricineae</taxon>
        <taxon>Agaricaceae</taxon>
        <taxon>Leucocoprinus</taxon>
    </lineage>
</organism>
<keyword evidence="4" id="KW-1185">Reference proteome</keyword>
<evidence type="ECO:0000313" key="3">
    <source>
        <dbReference type="EMBL" id="KAJ3565549.1"/>
    </source>
</evidence>
<evidence type="ECO:0000313" key="4">
    <source>
        <dbReference type="Proteomes" id="UP001213000"/>
    </source>
</evidence>
<proteinExistence type="predicted"/>
<dbReference type="InterPro" id="IPR001283">
    <property type="entry name" value="CRISP-related"/>
</dbReference>
<dbReference type="PANTHER" id="PTHR10334">
    <property type="entry name" value="CYSTEINE-RICH SECRETORY PROTEIN-RELATED"/>
    <property type="match status" value="1"/>
</dbReference>
<dbReference type="PRINTS" id="PR00837">
    <property type="entry name" value="V5TPXLIKE"/>
</dbReference>
<keyword evidence="1" id="KW-0732">Signal</keyword>
<feature type="chain" id="PRO_5042120404" description="SCP domain-containing protein" evidence="1">
    <location>
        <begin position="18"/>
        <end position="358"/>
    </location>
</feature>
<dbReference type="Proteomes" id="UP001213000">
    <property type="component" value="Unassembled WGS sequence"/>
</dbReference>
<dbReference type="InterPro" id="IPR035940">
    <property type="entry name" value="CAP_sf"/>
</dbReference>
<dbReference type="Pfam" id="PF00188">
    <property type="entry name" value="CAP"/>
    <property type="match status" value="2"/>
</dbReference>
<dbReference type="EMBL" id="JANIEX010000561">
    <property type="protein sequence ID" value="KAJ3565549.1"/>
    <property type="molecule type" value="Genomic_DNA"/>
</dbReference>
<evidence type="ECO:0000259" key="2">
    <source>
        <dbReference type="SMART" id="SM00198"/>
    </source>
</evidence>
<dbReference type="SMART" id="SM00198">
    <property type="entry name" value="SCP"/>
    <property type="match status" value="2"/>
</dbReference>
<accession>A0AAD5VRM3</accession>
<sequence>MKFTLVSVLTFVALASAMPSKRDQFSDDALAAHNTNRANYGANPLTWNTAAASEAAAFTSNCTWGLDKSSGSRGFGQNIYSETGSDATVADGVASWMAQASDYNYDKPGFNSSTAAFTQVVWKSTTSVGCATKVCETGNPFEGFEGPWTFVACLYSPQGNIATEAQFRKNAQDSSKGFFPPSVIPALTTIMQLTFTHCLLALATCVAATPLKRDQFSDDALAAHNTNRANFGANPLTWNTAGASEAASFTSKNFGQNIYGATGGPDATVAEAVESWMAEAPEYNYDQPGFNVSTGAFTQVVWKSTTSVGCGLTVCTTGNPFGGFDGPWTFIACLYSPPGNNVAPGQFAANVGRPVNSN</sequence>
<dbReference type="Gene3D" id="3.40.33.10">
    <property type="entry name" value="CAP"/>
    <property type="match status" value="2"/>
</dbReference>
<dbReference type="AlphaFoldDB" id="A0AAD5VRM3"/>
<feature type="signal peptide" evidence="1">
    <location>
        <begin position="1"/>
        <end position="17"/>
    </location>
</feature>
<dbReference type="SUPFAM" id="SSF55797">
    <property type="entry name" value="PR-1-like"/>
    <property type="match status" value="2"/>
</dbReference>
<name>A0AAD5VRM3_9AGAR</name>
<feature type="domain" description="SCP" evidence="2">
    <location>
        <begin position="215"/>
        <end position="343"/>
    </location>
</feature>